<gene>
    <name evidence="2" type="ORF">MNB_SUP05-SYMBIONT-5-363</name>
</gene>
<keyword evidence="1" id="KW-0472">Membrane</keyword>
<dbReference type="AlphaFoldDB" id="A0A1W1E622"/>
<reference evidence="2" key="1">
    <citation type="submission" date="2016-10" db="EMBL/GenBank/DDBJ databases">
        <authorList>
            <person name="de Groot N.N."/>
        </authorList>
    </citation>
    <scope>NUCLEOTIDE SEQUENCE</scope>
</reference>
<feature type="transmembrane region" description="Helical" evidence="1">
    <location>
        <begin position="20"/>
        <end position="40"/>
    </location>
</feature>
<accession>A0A1W1E622</accession>
<evidence type="ECO:0000256" key="1">
    <source>
        <dbReference type="SAM" id="Phobius"/>
    </source>
</evidence>
<protein>
    <submittedName>
        <fullName evidence="2">Uncharacterized protein</fullName>
    </submittedName>
</protein>
<keyword evidence="1" id="KW-1133">Transmembrane helix</keyword>
<proteinExistence type="predicted"/>
<keyword evidence="1" id="KW-0812">Transmembrane</keyword>
<evidence type="ECO:0000313" key="2">
    <source>
        <dbReference type="EMBL" id="SFV89206.1"/>
    </source>
</evidence>
<dbReference type="InterPro" id="IPR021548">
    <property type="entry name" value="DUF2895"/>
</dbReference>
<name>A0A1W1E622_9ZZZZ</name>
<dbReference type="Pfam" id="PF11444">
    <property type="entry name" value="DUF2895"/>
    <property type="match status" value="1"/>
</dbReference>
<organism evidence="2">
    <name type="scientific">hydrothermal vent metagenome</name>
    <dbReference type="NCBI Taxonomy" id="652676"/>
    <lineage>
        <taxon>unclassified sequences</taxon>
        <taxon>metagenomes</taxon>
        <taxon>ecological metagenomes</taxon>
    </lineage>
</organism>
<sequence>MLEEIIDKDKAREVKEKKLLAIIIGLVVTIIASVLVMLALSTNKTYRISLPPSLNFGTVVNTGEIDPFEIYSFAGLITQQLNLWKDGKVDFQTNINKFAAYITPEYRNYLLEEYNNLLKLGQLSGRERSLQGESMYQSSSVKRYSTNAWLVDITFHQQEHIDNQRFKDFRIQHFIKVVFRNIDTETNPWGLQLDVPWKNPVRLRNINDTEGGQ</sequence>
<dbReference type="EMBL" id="FPHZ01000213">
    <property type="protein sequence ID" value="SFV89206.1"/>
    <property type="molecule type" value="Genomic_DNA"/>
</dbReference>